<dbReference type="AlphaFoldDB" id="A0A830FD31"/>
<dbReference type="Pfam" id="PF02518">
    <property type="entry name" value="HATPase_c"/>
    <property type="match status" value="1"/>
</dbReference>
<dbReference type="GO" id="GO:0004673">
    <property type="term" value="F:protein histidine kinase activity"/>
    <property type="evidence" value="ECO:0007669"/>
    <property type="project" value="UniProtKB-EC"/>
</dbReference>
<dbReference type="PANTHER" id="PTHR44936:SF10">
    <property type="entry name" value="SENSOR PROTEIN RSTB"/>
    <property type="match status" value="1"/>
</dbReference>
<dbReference type="Pfam" id="PF13426">
    <property type="entry name" value="PAS_9"/>
    <property type="match status" value="1"/>
</dbReference>
<evidence type="ECO:0000259" key="8">
    <source>
        <dbReference type="PROSITE" id="PS50112"/>
    </source>
</evidence>
<organism evidence="9 10">
    <name type="scientific">Halarchaeum grantii</name>
    <dbReference type="NCBI Taxonomy" id="1193105"/>
    <lineage>
        <taxon>Archaea</taxon>
        <taxon>Methanobacteriati</taxon>
        <taxon>Methanobacteriota</taxon>
        <taxon>Stenosarchaea group</taxon>
        <taxon>Halobacteria</taxon>
        <taxon>Halobacteriales</taxon>
        <taxon>Halobacteriaceae</taxon>
    </lineage>
</organism>
<dbReference type="InterPro" id="IPR003594">
    <property type="entry name" value="HATPase_dom"/>
</dbReference>
<dbReference type="Proteomes" id="UP000628840">
    <property type="component" value="Unassembled WGS sequence"/>
</dbReference>
<dbReference type="SUPFAM" id="SSF55874">
    <property type="entry name" value="ATPase domain of HSP90 chaperone/DNA topoisomerase II/histidine kinase"/>
    <property type="match status" value="1"/>
</dbReference>
<dbReference type="CDD" id="cd00130">
    <property type="entry name" value="PAS"/>
    <property type="match status" value="1"/>
</dbReference>
<proteinExistence type="predicted"/>
<keyword evidence="4" id="KW-0547">Nucleotide-binding</keyword>
<dbReference type="SMART" id="SM00387">
    <property type="entry name" value="HATPase_c"/>
    <property type="match status" value="1"/>
</dbReference>
<dbReference type="EMBL" id="BMPF01000005">
    <property type="protein sequence ID" value="GGL42697.1"/>
    <property type="molecule type" value="Genomic_DNA"/>
</dbReference>
<dbReference type="InterPro" id="IPR004358">
    <property type="entry name" value="Sig_transdc_His_kin-like_C"/>
</dbReference>
<gene>
    <name evidence="9" type="ORF">GCM10009037_27810</name>
</gene>
<dbReference type="PROSITE" id="PS50112">
    <property type="entry name" value="PAS"/>
    <property type="match status" value="1"/>
</dbReference>
<evidence type="ECO:0000256" key="3">
    <source>
        <dbReference type="ARBA" id="ARBA00022679"/>
    </source>
</evidence>
<evidence type="ECO:0000313" key="10">
    <source>
        <dbReference type="Proteomes" id="UP000628840"/>
    </source>
</evidence>
<dbReference type="EC" id="2.7.13.3" evidence="2"/>
<dbReference type="InterPro" id="IPR005467">
    <property type="entry name" value="His_kinase_dom"/>
</dbReference>
<dbReference type="PROSITE" id="PS50109">
    <property type="entry name" value="HIS_KIN"/>
    <property type="match status" value="1"/>
</dbReference>
<evidence type="ECO:0000256" key="5">
    <source>
        <dbReference type="ARBA" id="ARBA00022777"/>
    </source>
</evidence>
<keyword evidence="3" id="KW-0808">Transferase</keyword>
<evidence type="ECO:0000256" key="6">
    <source>
        <dbReference type="ARBA" id="ARBA00022840"/>
    </source>
</evidence>
<evidence type="ECO:0000256" key="4">
    <source>
        <dbReference type="ARBA" id="ARBA00022741"/>
    </source>
</evidence>
<evidence type="ECO:0000313" key="9">
    <source>
        <dbReference type="EMBL" id="GGL42697.1"/>
    </source>
</evidence>
<dbReference type="PRINTS" id="PR00344">
    <property type="entry name" value="BCTRLSENSOR"/>
</dbReference>
<accession>A0A830FD31</accession>
<name>A0A830FD31_9EURY</name>
<dbReference type="SUPFAM" id="SSF55785">
    <property type="entry name" value="PYP-like sensor domain (PAS domain)"/>
    <property type="match status" value="1"/>
</dbReference>
<comment type="caution">
    <text evidence="9">The sequence shown here is derived from an EMBL/GenBank/DDBJ whole genome shotgun (WGS) entry which is preliminary data.</text>
</comment>
<dbReference type="InterPro" id="IPR000014">
    <property type="entry name" value="PAS"/>
</dbReference>
<dbReference type="NCBIfam" id="TIGR00229">
    <property type="entry name" value="sensory_box"/>
    <property type="match status" value="1"/>
</dbReference>
<protein>
    <recommendedName>
        <fullName evidence="2">histidine kinase</fullName>
        <ecNumber evidence="2">2.7.13.3</ecNumber>
    </recommendedName>
</protein>
<dbReference type="RefSeq" id="WP_188884283.1">
    <property type="nucleotide sequence ID" value="NZ_BMPF01000005.1"/>
</dbReference>
<keyword evidence="6" id="KW-0067">ATP-binding</keyword>
<evidence type="ECO:0000256" key="2">
    <source>
        <dbReference type="ARBA" id="ARBA00012438"/>
    </source>
</evidence>
<dbReference type="Gene3D" id="3.30.450.20">
    <property type="entry name" value="PAS domain"/>
    <property type="match status" value="1"/>
</dbReference>
<dbReference type="InterPro" id="IPR050980">
    <property type="entry name" value="2C_sensor_his_kinase"/>
</dbReference>
<feature type="domain" description="PAS" evidence="8">
    <location>
        <begin position="14"/>
        <end position="70"/>
    </location>
</feature>
<reference evidence="9 10" key="1">
    <citation type="journal article" date="2019" name="Int. J. Syst. Evol. Microbiol.">
        <title>The Global Catalogue of Microorganisms (GCM) 10K type strain sequencing project: providing services to taxonomists for standard genome sequencing and annotation.</title>
        <authorList>
            <consortium name="The Broad Institute Genomics Platform"/>
            <consortium name="The Broad Institute Genome Sequencing Center for Infectious Disease"/>
            <person name="Wu L."/>
            <person name="Ma J."/>
        </authorList>
    </citation>
    <scope>NUCLEOTIDE SEQUENCE [LARGE SCALE GENOMIC DNA]</scope>
    <source>
        <strain evidence="9 10">JCM 19585</strain>
    </source>
</reference>
<evidence type="ECO:0000256" key="1">
    <source>
        <dbReference type="ARBA" id="ARBA00000085"/>
    </source>
</evidence>
<dbReference type="PANTHER" id="PTHR44936">
    <property type="entry name" value="SENSOR PROTEIN CREC"/>
    <property type="match status" value="1"/>
</dbReference>
<dbReference type="InterPro" id="IPR035965">
    <property type="entry name" value="PAS-like_dom_sf"/>
</dbReference>
<keyword evidence="10" id="KW-1185">Reference proteome</keyword>
<keyword evidence="5" id="KW-0418">Kinase</keyword>
<comment type="catalytic activity">
    <reaction evidence="1">
        <text>ATP + protein L-histidine = ADP + protein N-phospho-L-histidine.</text>
        <dbReference type="EC" id="2.7.13.3"/>
    </reaction>
</comment>
<feature type="domain" description="Histidine kinase" evidence="7">
    <location>
        <begin position="243"/>
        <end position="346"/>
    </location>
</feature>
<dbReference type="InterPro" id="IPR036890">
    <property type="entry name" value="HATPase_C_sf"/>
</dbReference>
<evidence type="ECO:0000259" key="7">
    <source>
        <dbReference type="PROSITE" id="PS50109"/>
    </source>
</evidence>
<dbReference type="Gene3D" id="3.30.565.10">
    <property type="entry name" value="Histidine kinase-like ATPase, C-terminal domain"/>
    <property type="match status" value="1"/>
</dbReference>
<dbReference type="OrthoDB" id="327291at2157"/>
<sequence length="347" mass="37956">MNGDESHALDIRGDTGPFRYLFENVQDAVVAFELDDGEPVVSLVNDAFCETFGVTHEEVVGASLNDLIVPTGRMSESDRFDRRTAAGKPNHAIVDRLTEDGLKTLLYRGIPYDGGDRGFALYTDLTDEIRRERELAVLNRVLRYNLSEEVESLVEHAEHLAEAVEDPVLVESAREVRTSTLALDRMVEEASDLEDVLDADPDLDGVALADAVEAAFDDVPLVDYADVTVDIGDVPPVRSGGHLDRAIAALVDNAIRHTEAQTPRVRVSAEHADDVVALTVRDHGPGLPERERRLLTGDVEVTPLDHGSGLGLWLVRWITTAYDGAVTYEERPDGGSDITLELVPAQD</sequence>
<dbReference type="GO" id="GO:0005524">
    <property type="term" value="F:ATP binding"/>
    <property type="evidence" value="ECO:0007669"/>
    <property type="project" value="UniProtKB-KW"/>
</dbReference>